<dbReference type="AlphaFoldDB" id="A0AAV2BQS2"/>
<comment type="caution">
    <text evidence="1">The sequence shown here is derived from an EMBL/GenBank/DDBJ whole genome shotgun (WGS) entry which is preliminary data.</text>
</comment>
<reference evidence="1 2" key="1">
    <citation type="submission" date="2024-04" db="EMBL/GenBank/DDBJ databases">
        <authorList>
            <person name="Rising A."/>
            <person name="Reimegard J."/>
            <person name="Sonavane S."/>
            <person name="Akerstrom W."/>
            <person name="Nylinder S."/>
            <person name="Hedman E."/>
            <person name="Kallberg Y."/>
        </authorList>
    </citation>
    <scope>NUCLEOTIDE SEQUENCE [LARGE SCALE GENOMIC DNA]</scope>
</reference>
<evidence type="ECO:0000313" key="1">
    <source>
        <dbReference type="EMBL" id="CAL1298116.1"/>
    </source>
</evidence>
<organism evidence="1 2">
    <name type="scientific">Larinioides sclopetarius</name>
    <dbReference type="NCBI Taxonomy" id="280406"/>
    <lineage>
        <taxon>Eukaryota</taxon>
        <taxon>Metazoa</taxon>
        <taxon>Ecdysozoa</taxon>
        <taxon>Arthropoda</taxon>
        <taxon>Chelicerata</taxon>
        <taxon>Arachnida</taxon>
        <taxon>Araneae</taxon>
        <taxon>Araneomorphae</taxon>
        <taxon>Entelegynae</taxon>
        <taxon>Araneoidea</taxon>
        <taxon>Araneidae</taxon>
        <taxon>Larinioides</taxon>
    </lineage>
</organism>
<dbReference type="EMBL" id="CAXIEN010000454">
    <property type="protein sequence ID" value="CAL1298116.1"/>
    <property type="molecule type" value="Genomic_DNA"/>
</dbReference>
<feature type="non-terminal residue" evidence="1">
    <location>
        <position position="65"/>
    </location>
</feature>
<proteinExistence type="predicted"/>
<accession>A0AAV2BQS2</accession>
<dbReference type="Proteomes" id="UP001497382">
    <property type="component" value="Unassembled WGS sequence"/>
</dbReference>
<keyword evidence="2" id="KW-1185">Reference proteome</keyword>
<gene>
    <name evidence="1" type="ORF">LARSCL_LOCUS20707</name>
</gene>
<protein>
    <submittedName>
        <fullName evidence="1">Uncharacterized protein</fullName>
    </submittedName>
</protein>
<sequence>MFSRSGEWSKCIKTDYLDHLSKFLLELFDLRNKLQKEIVFYVPDQISDRDVKSVVEQKELLNQVE</sequence>
<evidence type="ECO:0000313" key="2">
    <source>
        <dbReference type="Proteomes" id="UP001497382"/>
    </source>
</evidence>
<name>A0AAV2BQS2_9ARAC</name>